<evidence type="ECO:0000313" key="3">
    <source>
        <dbReference type="Proteomes" id="UP000499080"/>
    </source>
</evidence>
<dbReference type="AlphaFoldDB" id="A0A4Y2RFP1"/>
<name>A0A4Y2RFP1_ARAVE</name>
<feature type="region of interest" description="Disordered" evidence="1">
    <location>
        <begin position="1"/>
        <end position="23"/>
    </location>
</feature>
<protein>
    <submittedName>
        <fullName evidence="2">Uncharacterized protein</fullName>
    </submittedName>
</protein>
<organism evidence="2 3">
    <name type="scientific">Araneus ventricosus</name>
    <name type="common">Orbweaver spider</name>
    <name type="synonym">Epeira ventricosa</name>
    <dbReference type="NCBI Taxonomy" id="182803"/>
    <lineage>
        <taxon>Eukaryota</taxon>
        <taxon>Metazoa</taxon>
        <taxon>Ecdysozoa</taxon>
        <taxon>Arthropoda</taxon>
        <taxon>Chelicerata</taxon>
        <taxon>Arachnida</taxon>
        <taxon>Araneae</taxon>
        <taxon>Araneomorphae</taxon>
        <taxon>Entelegynae</taxon>
        <taxon>Araneoidea</taxon>
        <taxon>Araneidae</taxon>
        <taxon>Araneus</taxon>
    </lineage>
</organism>
<accession>A0A4Y2RFP1</accession>
<reference evidence="2 3" key="1">
    <citation type="journal article" date="2019" name="Sci. Rep.">
        <title>Orb-weaving spider Araneus ventricosus genome elucidates the spidroin gene catalogue.</title>
        <authorList>
            <person name="Kono N."/>
            <person name="Nakamura H."/>
            <person name="Ohtoshi R."/>
            <person name="Moran D.A.P."/>
            <person name="Shinohara A."/>
            <person name="Yoshida Y."/>
            <person name="Fujiwara M."/>
            <person name="Mori M."/>
            <person name="Tomita M."/>
            <person name="Arakawa K."/>
        </authorList>
    </citation>
    <scope>NUCLEOTIDE SEQUENCE [LARGE SCALE GENOMIC DNA]</scope>
</reference>
<evidence type="ECO:0000313" key="2">
    <source>
        <dbReference type="EMBL" id="GBN74523.1"/>
    </source>
</evidence>
<comment type="caution">
    <text evidence="2">The sequence shown here is derived from an EMBL/GenBank/DDBJ whole genome shotgun (WGS) entry which is preliminary data.</text>
</comment>
<keyword evidence="3" id="KW-1185">Reference proteome</keyword>
<feature type="compositionally biased region" description="Basic and acidic residues" evidence="1">
    <location>
        <begin position="1"/>
        <end position="22"/>
    </location>
</feature>
<dbReference type="Proteomes" id="UP000499080">
    <property type="component" value="Unassembled WGS sequence"/>
</dbReference>
<proteinExistence type="predicted"/>
<dbReference type="EMBL" id="BGPR01016911">
    <property type="protein sequence ID" value="GBN74523.1"/>
    <property type="molecule type" value="Genomic_DNA"/>
</dbReference>
<gene>
    <name evidence="2" type="ORF">AVEN_245358_1</name>
</gene>
<evidence type="ECO:0000256" key="1">
    <source>
        <dbReference type="SAM" id="MobiDB-lite"/>
    </source>
</evidence>
<sequence>MWEISQKEAKIPHESMTEKPDEPENSVFHRYLNFSSSHLNFQQTTCNGLRMLRWQTCQPRHKNRLAAANCAQKSDHQFKIYSGGACYGVHYPRLTLEIHMTKWYLYFRKSFYCASKEEFQVCKIWRLWWPRRGSTPSDLRGVVNSIEVISGVTTDVS</sequence>